<evidence type="ECO:0000256" key="1">
    <source>
        <dbReference type="SAM" id="Coils"/>
    </source>
</evidence>
<dbReference type="InterPro" id="IPR053716">
    <property type="entry name" value="Flag_assembly_chemotaxis_eff"/>
</dbReference>
<dbReference type="EMBL" id="CYUE01000018">
    <property type="protein sequence ID" value="CUK25900.1"/>
    <property type="molecule type" value="Genomic_DNA"/>
</dbReference>
<protein>
    <submittedName>
        <fullName evidence="2">Flagellar export protein FliJ</fullName>
    </submittedName>
</protein>
<dbReference type="OrthoDB" id="7870292at2"/>
<gene>
    <name evidence="2" type="ORF">TA5114_01704</name>
</gene>
<dbReference type="Proteomes" id="UP000051184">
    <property type="component" value="Unassembled WGS sequence"/>
</dbReference>
<name>A0A0P1IVA0_9RHOB</name>
<dbReference type="AlphaFoldDB" id="A0A0P1IVA0"/>
<keyword evidence="3" id="KW-1185">Reference proteome</keyword>
<evidence type="ECO:0000313" key="3">
    <source>
        <dbReference type="Proteomes" id="UP000051184"/>
    </source>
</evidence>
<keyword evidence="2" id="KW-0966">Cell projection</keyword>
<accession>A0A0P1IVA0</accession>
<reference evidence="3" key="1">
    <citation type="submission" date="2015-09" db="EMBL/GenBank/DDBJ databases">
        <authorList>
            <person name="Rodrigo-Torres Lidia"/>
            <person name="Arahal R.David."/>
        </authorList>
    </citation>
    <scope>NUCLEOTIDE SEQUENCE [LARGE SCALE GENOMIC DNA]</scope>
    <source>
        <strain evidence="3">CECT 5114</strain>
    </source>
</reference>
<dbReference type="Gene3D" id="1.10.287.1700">
    <property type="match status" value="1"/>
</dbReference>
<dbReference type="RefSeq" id="WP_058314856.1">
    <property type="nucleotide sequence ID" value="NZ_CYTO01000019.1"/>
</dbReference>
<organism evidence="2 3">
    <name type="scientific">Cognatishimia activa</name>
    <dbReference type="NCBI Taxonomy" id="1715691"/>
    <lineage>
        <taxon>Bacteria</taxon>
        <taxon>Pseudomonadati</taxon>
        <taxon>Pseudomonadota</taxon>
        <taxon>Alphaproteobacteria</taxon>
        <taxon>Rhodobacterales</taxon>
        <taxon>Paracoccaceae</taxon>
        <taxon>Cognatishimia</taxon>
    </lineage>
</organism>
<keyword evidence="2" id="KW-0282">Flagellum</keyword>
<keyword evidence="2" id="KW-0969">Cilium</keyword>
<proteinExistence type="predicted"/>
<evidence type="ECO:0000313" key="2">
    <source>
        <dbReference type="EMBL" id="CUK25900.1"/>
    </source>
</evidence>
<keyword evidence="1" id="KW-0175">Coiled coil</keyword>
<sequence>MDRARRIESLQVLQRVKEHELDTHAAAMGQIRAHQAQIQSELDQLDEKIRNEAHIETPESAPFLAGFLKAIETRRAFLQQEMDRLDQEAAKIEGQLFETYTEARSNEAVLDKNLFEKRREEDMAETASLEEVARNRYLRQMRGET</sequence>
<feature type="coiled-coil region" evidence="1">
    <location>
        <begin position="31"/>
        <end position="95"/>
    </location>
</feature>